<feature type="region of interest" description="Disordered" evidence="1">
    <location>
        <begin position="202"/>
        <end position="221"/>
    </location>
</feature>
<dbReference type="VEuPathDB" id="FungiDB:MFRU_060g00100"/>
<name>A0A5M9JZV9_MONFR</name>
<evidence type="ECO:0000256" key="2">
    <source>
        <dbReference type="SAM" id="Phobius"/>
    </source>
</evidence>
<keyword evidence="2" id="KW-1133">Transmembrane helix</keyword>
<dbReference type="AlphaFoldDB" id="A0A5M9JZV9"/>
<comment type="caution">
    <text evidence="3">The sequence shown here is derived from an EMBL/GenBank/DDBJ whole genome shotgun (WGS) entry which is preliminary data.</text>
</comment>
<feature type="transmembrane region" description="Helical" evidence="2">
    <location>
        <begin position="169"/>
        <end position="192"/>
    </location>
</feature>
<gene>
    <name evidence="3" type="ORF">EYC84_002122</name>
</gene>
<keyword evidence="2" id="KW-0472">Membrane</keyword>
<evidence type="ECO:0000256" key="1">
    <source>
        <dbReference type="SAM" id="MobiDB-lite"/>
    </source>
</evidence>
<feature type="region of interest" description="Disordered" evidence="1">
    <location>
        <begin position="299"/>
        <end position="332"/>
    </location>
</feature>
<keyword evidence="2" id="KW-0812">Transmembrane</keyword>
<feature type="compositionally biased region" description="Polar residues" evidence="1">
    <location>
        <begin position="303"/>
        <end position="317"/>
    </location>
</feature>
<keyword evidence="4" id="KW-1185">Reference proteome</keyword>
<evidence type="ECO:0000313" key="3">
    <source>
        <dbReference type="EMBL" id="KAA8572215.1"/>
    </source>
</evidence>
<dbReference type="EMBL" id="VICG01000005">
    <property type="protein sequence ID" value="KAA8572215.1"/>
    <property type="molecule type" value="Genomic_DNA"/>
</dbReference>
<feature type="compositionally biased region" description="Low complexity" evidence="1">
    <location>
        <begin position="38"/>
        <end position="59"/>
    </location>
</feature>
<sequence>MNPSGLLRMSEAILWRFRDILNTPLPLSPRQNPSADCSQAEQSASQASQQAFQQASQSIQQANQSASQAAQQASQSAFNSIQQVNNSASQLIAAASRSSSSVVSSASSAIASIQASASSAVARANVAMQSAQFTASLLQQEVSKAGATAAAANEQVQQSQNVAITETQVALAIVGSIIASTLLTMLVLGCIIRYRKEYEQQKTGRNAIQDDSNVDEKPPIERLKGSEGLHARKDMFGPDLKKTDPLAASLTPYNSHIKGMHERQGHKNELTTKETYLTWNPKDPPKAPRLRSWLQLRVKNGIPPSSNDPVNPPTSGNSDEKRPLGGQLKSPHSMILVRSPKSPILGSPLDIKPTTLNRNQIILPQNHDETDSDLKEGVQERYQFTANTGKESLWTDDMRSTIAPEKSPLQPQSLEVVFSEHEQHVRNTEGWFLEQQEQQRQENDRLKPSTQGQNFLRESLLKEIDSPSTVRASRFIGSPKTPKLGVSVSIRSIKGEVHYVESVKGVKNSVHAPHYPNYIRSYINPPQQLVVVQSLKSFFFD</sequence>
<proteinExistence type="predicted"/>
<protein>
    <submittedName>
        <fullName evidence="3">Uncharacterized protein</fullName>
    </submittedName>
</protein>
<accession>A0A5M9JZV9</accession>
<organism evidence="3 4">
    <name type="scientific">Monilinia fructicola</name>
    <name type="common">Brown rot fungus</name>
    <name type="synonym">Ciboria fructicola</name>
    <dbReference type="NCBI Taxonomy" id="38448"/>
    <lineage>
        <taxon>Eukaryota</taxon>
        <taxon>Fungi</taxon>
        <taxon>Dikarya</taxon>
        <taxon>Ascomycota</taxon>
        <taxon>Pezizomycotina</taxon>
        <taxon>Leotiomycetes</taxon>
        <taxon>Helotiales</taxon>
        <taxon>Sclerotiniaceae</taxon>
        <taxon>Monilinia</taxon>
    </lineage>
</organism>
<feature type="region of interest" description="Disordered" evidence="1">
    <location>
        <begin position="26"/>
        <end position="59"/>
    </location>
</feature>
<dbReference type="Proteomes" id="UP000322873">
    <property type="component" value="Unassembled WGS sequence"/>
</dbReference>
<evidence type="ECO:0000313" key="4">
    <source>
        <dbReference type="Proteomes" id="UP000322873"/>
    </source>
</evidence>
<reference evidence="3 4" key="1">
    <citation type="submission" date="2019-06" db="EMBL/GenBank/DDBJ databases">
        <title>Genome Sequence of the Brown Rot Fungal Pathogen Monilinia fructicola.</title>
        <authorList>
            <person name="De Miccolis Angelini R.M."/>
            <person name="Landi L."/>
            <person name="Abate D."/>
            <person name="Pollastro S."/>
            <person name="Romanazzi G."/>
            <person name="Faretra F."/>
        </authorList>
    </citation>
    <scope>NUCLEOTIDE SEQUENCE [LARGE SCALE GENOMIC DNA]</scope>
    <source>
        <strain evidence="3 4">Mfrc123</strain>
    </source>
</reference>